<evidence type="ECO:0000256" key="7">
    <source>
        <dbReference type="ARBA" id="ARBA00022824"/>
    </source>
</evidence>
<dbReference type="GO" id="GO:0006457">
    <property type="term" value="P:protein folding"/>
    <property type="evidence" value="ECO:0007669"/>
    <property type="project" value="TreeGrafter"/>
</dbReference>
<comment type="catalytic activity">
    <reaction evidence="1">
        <text>Catalyzes the rearrangement of -S-S- bonds in proteins.</text>
        <dbReference type="EC" id="5.3.4.1"/>
    </reaction>
</comment>
<dbReference type="GO" id="GO:0003756">
    <property type="term" value="F:protein disulfide isomerase activity"/>
    <property type="evidence" value="ECO:0007669"/>
    <property type="project" value="UniProtKB-EC"/>
</dbReference>
<feature type="domain" description="Thioredoxin" evidence="12">
    <location>
        <begin position="19"/>
        <end position="161"/>
    </location>
</feature>
<feature type="signal peptide" evidence="11">
    <location>
        <begin position="1"/>
        <end position="21"/>
    </location>
</feature>
<evidence type="ECO:0000256" key="1">
    <source>
        <dbReference type="ARBA" id="ARBA00001182"/>
    </source>
</evidence>
<dbReference type="EMBL" id="KQ242353">
    <property type="protein sequence ID" value="KNC79168.1"/>
    <property type="molecule type" value="Genomic_DNA"/>
</dbReference>
<keyword evidence="6" id="KW-0677">Repeat</keyword>
<evidence type="ECO:0000256" key="8">
    <source>
        <dbReference type="ARBA" id="ARBA00023157"/>
    </source>
</evidence>
<evidence type="ECO:0000259" key="12">
    <source>
        <dbReference type="PROSITE" id="PS51352"/>
    </source>
</evidence>
<dbReference type="GO" id="GO:0034976">
    <property type="term" value="P:response to endoplasmic reticulum stress"/>
    <property type="evidence" value="ECO:0007669"/>
    <property type="project" value="TreeGrafter"/>
</dbReference>
<reference evidence="13 14" key="1">
    <citation type="submission" date="2011-02" db="EMBL/GenBank/DDBJ databases">
        <title>The Genome Sequence of Sphaeroforma arctica JP610.</title>
        <authorList>
            <consortium name="The Broad Institute Genome Sequencing Platform"/>
            <person name="Russ C."/>
            <person name="Cuomo C."/>
            <person name="Young S.K."/>
            <person name="Zeng Q."/>
            <person name="Gargeya S."/>
            <person name="Alvarado L."/>
            <person name="Berlin A."/>
            <person name="Chapman S.B."/>
            <person name="Chen Z."/>
            <person name="Freedman E."/>
            <person name="Gellesch M."/>
            <person name="Goldberg J."/>
            <person name="Griggs A."/>
            <person name="Gujja S."/>
            <person name="Heilman E."/>
            <person name="Heiman D."/>
            <person name="Howarth C."/>
            <person name="Mehta T."/>
            <person name="Neiman D."/>
            <person name="Pearson M."/>
            <person name="Roberts A."/>
            <person name="Saif S."/>
            <person name="Shea T."/>
            <person name="Shenoy N."/>
            <person name="Sisk P."/>
            <person name="Stolte C."/>
            <person name="Sykes S."/>
            <person name="White J."/>
            <person name="Yandava C."/>
            <person name="Burger G."/>
            <person name="Gray M.W."/>
            <person name="Holland P.W.H."/>
            <person name="King N."/>
            <person name="Lang F.B.F."/>
            <person name="Roger A.J."/>
            <person name="Ruiz-Trillo I."/>
            <person name="Haas B."/>
            <person name="Nusbaum C."/>
            <person name="Birren B."/>
        </authorList>
    </citation>
    <scope>NUCLEOTIDE SEQUENCE [LARGE SCALE GENOMIC DNA]</scope>
    <source>
        <strain evidence="13 14">JP610</strain>
    </source>
</reference>
<feature type="domain" description="Thioredoxin" evidence="12">
    <location>
        <begin position="368"/>
        <end position="478"/>
    </location>
</feature>
<dbReference type="SUPFAM" id="SSF52833">
    <property type="entry name" value="Thioredoxin-like"/>
    <property type="match status" value="3"/>
</dbReference>
<proteinExistence type="inferred from homology"/>
<evidence type="ECO:0000256" key="6">
    <source>
        <dbReference type="ARBA" id="ARBA00022737"/>
    </source>
</evidence>
<accession>A0A0L0FT82</accession>
<dbReference type="GeneID" id="25908936"/>
<gene>
    <name evidence="13" type="ORF">SARC_08432</name>
</gene>
<dbReference type="InterPro" id="IPR017937">
    <property type="entry name" value="Thioredoxin_CS"/>
</dbReference>
<feature type="chain" id="PRO_5005538791" description="protein disulfide-isomerase" evidence="11">
    <location>
        <begin position="22"/>
        <end position="478"/>
    </location>
</feature>
<dbReference type="PRINTS" id="PR00421">
    <property type="entry name" value="THIOREDOXIN"/>
</dbReference>
<dbReference type="CDD" id="cd02961">
    <property type="entry name" value="PDI_a_family"/>
    <property type="match status" value="1"/>
</dbReference>
<dbReference type="Pfam" id="PF00085">
    <property type="entry name" value="Thioredoxin"/>
    <property type="match status" value="2"/>
</dbReference>
<dbReference type="eggNOG" id="KOG0190">
    <property type="taxonomic scope" value="Eukaryota"/>
</dbReference>
<evidence type="ECO:0000256" key="2">
    <source>
        <dbReference type="ARBA" id="ARBA00004319"/>
    </source>
</evidence>
<comment type="subcellular location">
    <subcellularLocation>
        <location evidence="2">Endoplasmic reticulum lumen</location>
    </subcellularLocation>
</comment>
<evidence type="ECO:0000256" key="10">
    <source>
        <dbReference type="ARBA" id="ARBA00023284"/>
    </source>
</evidence>
<comment type="similarity">
    <text evidence="3">Belongs to the protein disulfide isomerase family.</text>
</comment>
<dbReference type="EC" id="5.3.4.1" evidence="4"/>
<keyword evidence="8" id="KW-1015">Disulfide bond</keyword>
<dbReference type="AlphaFoldDB" id="A0A0L0FT82"/>
<dbReference type="PANTHER" id="PTHR18929">
    <property type="entry name" value="PROTEIN DISULFIDE ISOMERASE"/>
    <property type="match status" value="1"/>
</dbReference>
<dbReference type="InterPro" id="IPR013766">
    <property type="entry name" value="Thioredoxin_domain"/>
</dbReference>
<dbReference type="Proteomes" id="UP000054560">
    <property type="component" value="Unassembled WGS sequence"/>
</dbReference>
<dbReference type="InterPro" id="IPR036249">
    <property type="entry name" value="Thioredoxin-like_sf"/>
</dbReference>
<keyword evidence="10" id="KW-0676">Redox-active center</keyword>
<evidence type="ECO:0000256" key="9">
    <source>
        <dbReference type="ARBA" id="ARBA00023235"/>
    </source>
</evidence>
<keyword evidence="14" id="KW-1185">Reference proteome</keyword>
<dbReference type="RefSeq" id="XP_014153070.1">
    <property type="nucleotide sequence ID" value="XM_014297595.1"/>
</dbReference>
<dbReference type="OrthoDB" id="427280at2759"/>
<dbReference type="PANTHER" id="PTHR18929:SF240">
    <property type="entry name" value="PROTEIN DISULFIDE-ISOMERASE"/>
    <property type="match status" value="1"/>
</dbReference>
<dbReference type="GO" id="GO:0005788">
    <property type="term" value="C:endoplasmic reticulum lumen"/>
    <property type="evidence" value="ECO:0007669"/>
    <property type="project" value="UniProtKB-SubCell"/>
</dbReference>
<dbReference type="Gene3D" id="3.40.30.10">
    <property type="entry name" value="Glutaredoxin"/>
    <property type="match status" value="4"/>
</dbReference>
<keyword evidence="9" id="KW-0413">Isomerase</keyword>
<evidence type="ECO:0000256" key="5">
    <source>
        <dbReference type="ARBA" id="ARBA00022729"/>
    </source>
</evidence>
<evidence type="ECO:0000256" key="3">
    <source>
        <dbReference type="ARBA" id="ARBA00006347"/>
    </source>
</evidence>
<evidence type="ECO:0000256" key="4">
    <source>
        <dbReference type="ARBA" id="ARBA00012723"/>
    </source>
</evidence>
<dbReference type="Pfam" id="PF13848">
    <property type="entry name" value="Thioredoxin_6"/>
    <property type="match status" value="1"/>
</dbReference>
<keyword evidence="5 11" id="KW-0732">Signal</keyword>
<dbReference type="PROSITE" id="PS51352">
    <property type="entry name" value="THIOREDOXIN_2"/>
    <property type="match status" value="2"/>
</dbReference>
<evidence type="ECO:0000313" key="13">
    <source>
        <dbReference type="EMBL" id="KNC79168.1"/>
    </source>
</evidence>
<evidence type="ECO:0000313" key="14">
    <source>
        <dbReference type="Proteomes" id="UP000054560"/>
    </source>
</evidence>
<dbReference type="FunFam" id="3.40.30.10:FF:000042">
    <property type="entry name" value="protein disulfide-isomerase A2"/>
    <property type="match status" value="1"/>
</dbReference>
<keyword evidence="7" id="KW-0256">Endoplasmic reticulum</keyword>
<dbReference type="STRING" id="667725.A0A0L0FT82"/>
<name>A0A0L0FT82_9EUKA</name>
<organism evidence="13 14">
    <name type="scientific">Sphaeroforma arctica JP610</name>
    <dbReference type="NCBI Taxonomy" id="667725"/>
    <lineage>
        <taxon>Eukaryota</taxon>
        <taxon>Ichthyosporea</taxon>
        <taxon>Ichthyophonida</taxon>
        <taxon>Sphaeroforma</taxon>
    </lineage>
</organism>
<sequence>MKSLQYLVFVSTLLLSSILLADNSFPDHTIDVKIEDGVYILGDDTFDAFVASHVLVLAEFYAPWCGHCKTLTPQYASAAHALADSHPDAKLAKIDATVNKELSADFDIDGFPTMKVFKNGHLVGDYHGRDKDEIVKYMMGKMGPSTVDVKDINEWNAFAEAHDVAVLGVFEDLSGESAQQFKTVADISDDASFALSSSIELLAELKIEYAGVILVKADGRSDYSGDLNAEDLKRFVTVESVPFVHELTLASSEKIFTMPIRKHMILYHKGSEGLADLKACFRDVSMAYAGEVLFVTADTQLEFTENSMPYFEVQKESQASLRAVDLEADKKYRTVGPTTCQAITDMIAGYLAGSLEHMEDAESDHGHHEGKDGIKEMPLPSDWDAKHLKVVVASNFEKVVHNPETAVFLKLYAEWCGHCQRLAPIWQDLADVFAANDGLVIAEVDADKNTVPVQLEGECIGGLWTPVLNYVCDDDFSV</sequence>
<evidence type="ECO:0000256" key="11">
    <source>
        <dbReference type="SAM" id="SignalP"/>
    </source>
</evidence>
<dbReference type="CDD" id="cd02981">
    <property type="entry name" value="PDI_b_family"/>
    <property type="match status" value="1"/>
</dbReference>
<dbReference type="PROSITE" id="PS00194">
    <property type="entry name" value="THIOREDOXIN_1"/>
    <property type="match status" value="2"/>
</dbReference>
<protein>
    <recommendedName>
        <fullName evidence="4">protein disulfide-isomerase</fullName>
        <ecNumber evidence="4">5.3.4.1</ecNumber>
    </recommendedName>
</protein>